<dbReference type="eggNOG" id="COG0352">
    <property type="taxonomic scope" value="Bacteria"/>
</dbReference>
<dbReference type="GO" id="GO:0004789">
    <property type="term" value="F:thiamine-phosphate diphosphorylase activity"/>
    <property type="evidence" value="ECO:0007669"/>
    <property type="project" value="UniProtKB-UniRule"/>
</dbReference>
<dbReference type="GO" id="GO:0009228">
    <property type="term" value="P:thiamine biosynthetic process"/>
    <property type="evidence" value="ECO:0007669"/>
    <property type="project" value="UniProtKB-KW"/>
</dbReference>
<evidence type="ECO:0000256" key="8">
    <source>
        <dbReference type="ARBA" id="ARBA00047851"/>
    </source>
</evidence>
<feature type="binding site" evidence="10">
    <location>
        <begin position="136"/>
        <end position="138"/>
    </location>
    <ligand>
        <name>2-[(2R,5Z)-2-carboxy-4-methylthiazol-5(2H)-ylidene]ethyl phosphate</name>
        <dbReference type="ChEBI" id="CHEBI:62899"/>
    </ligand>
</feature>
<dbReference type="EMBL" id="CP006764">
    <property type="protein sequence ID" value="AIT61821.1"/>
    <property type="molecule type" value="Genomic_DNA"/>
</dbReference>
<feature type="domain" description="Thiamine phosphate synthase/TenI" evidence="13">
    <location>
        <begin position="7"/>
        <end position="193"/>
    </location>
</feature>
<evidence type="ECO:0000259" key="13">
    <source>
        <dbReference type="Pfam" id="PF02581"/>
    </source>
</evidence>
<dbReference type="UniPathway" id="UPA00060">
    <property type="reaction ID" value="UER00141"/>
</dbReference>
<evidence type="ECO:0000313" key="14">
    <source>
        <dbReference type="EMBL" id="AIT61821.1"/>
    </source>
</evidence>
<dbReference type="KEGG" id="cdo:CDOO_11525"/>
<feature type="binding site" evidence="10">
    <location>
        <position position="108"/>
    </location>
    <ligand>
        <name>4-amino-2-methyl-5-(diphosphooxymethyl)pyrimidine</name>
        <dbReference type="ChEBI" id="CHEBI:57841"/>
    </ligand>
</feature>
<proteinExistence type="inferred from homology"/>
<dbReference type="InterPro" id="IPR034291">
    <property type="entry name" value="TMP_synthase"/>
</dbReference>
<evidence type="ECO:0000313" key="15">
    <source>
        <dbReference type="Proteomes" id="UP000029914"/>
    </source>
</evidence>
<organism evidence="14 15">
    <name type="scientific">Corynebacterium doosanense CAU 212 = DSM 45436</name>
    <dbReference type="NCBI Taxonomy" id="558173"/>
    <lineage>
        <taxon>Bacteria</taxon>
        <taxon>Bacillati</taxon>
        <taxon>Actinomycetota</taxon>
        <taxon>Actinomycetes</taxon>
        <taxon>Mycobacteriales</taxon>
        <taxon>Corynebacteriaceae</taxon>
        <taxon>Corynebacterium</taxon>
    </lineage>
</organism>
<evidence type="ECO:0000256" key="4">
    <source>
        <dbReference type="ARBA" id="ARBA00022723"/>
    </source>
</evidence>
<name>A0A097II79_9CORY</name>
<evidence type="ECO:0000256" key="7">
    <source>
        <dbReference type="ARBA" id="ARBA00047334"/>
    </source>
</evidence>
<feature type="binding site" evidence="10">
    <location>
        <position position="89"/>
    </location>
    <ligand>
        <name>Mg(2+)</name>
        <dbReference type="ChEBI" id="CHEBI:18420"/>
    </ligand>
</feature>
<feature type="binding site" evidence="10">
    <location>
        <begin position="38"/>
        <end position="42"/>
    </location>
    <ligand>
        <name>4-amino-2-methyl-5-(diphosphooxymethyl)pyrimidine</name>
        <dbReference type="ChEBI" id="CHEBI:57841"/>
    </ligand>
</feature>
<accession>A0A097II79</accession>
<dbReference type="InterPro" id="IPR022998">
    <property type="entry name" value="ThiamineP_synth_TenI"/>
</dbReference>
<comment type="function">
    <text evidence="1 10">Condenses 4-methyl-5-(beta-hydroxyethyl)thiazole monophosphate (THZ-P) and 2-methyl-4-amino-5-hydroxymethyl pyrimidine pyrophosphate (HMP-PP) to form thiamine monophosphate (TMP).</text>
</comment>
<keyword evidence="15" id="KW-1185">Reference proteome</keyword>
<dbReference type="RefSeq" id="WP_018022682.1">
    <property type="nucleotide sequence ID" value="NZ_AQUX01000011.1"/>
</dbReference>
<comment type="catalytic activity">
    <reaction evidence="8 10 11">
        <text>2-(2-carboxy-4-methylthiazol-5-yl)ethyl phosphate + 4-amino-2-methyl-5-(diphosphooxymethyl)pyrimidine + 2 H(+) = thiamine phosphate + CO2 + diphosphate</text>
        <dbReference type="Rhea" id="RHEA:47848"/>
        <dbReference type="ChEBI" id="CHEBI:15378"/>
        <dbReference type="ChEBI" id="CHEBI:16526"/>
        <dbReference type="ChEBI" id="CHEBI:33019"/>
        <dbReference type="ChEBI" id="CHEBI:37575"/>
        <dbReference type="ChEBI" id="CHEBI:57841"/>
        <dbReference type="ChEBI" id="CHEBI:62890"/>
        <dbReference type="EC" id="2.5.1.3"/>
    </reaction>
</comment>
<dbReference type="EC" id="2.5.1.3" evidence="10"/>
<dbReference type="HAMAP" id="MF_00097">
    <property type="entry name" value="TMP_synthase"/>
    <property type="match status" value="1"/>
</dbReference>
<dbReference type="Pfam" id="PF02581">
    <property type="entry name" value="TMP-TENI"/>
    <property type="match status" value="1"/>
</dbReference>
<dbReference type="PANTHER" id="PTHR20857">
    <property type="entry name" value="THIAMINE-PHOSPHATE PYROPHOSPHORYLASE"/>
    <property type="match status" value="1"/>
</dbReference>
<evidence type="ECO:0000256" key="5">
    <source>
        <dbReference type="ARBA" id="ARBA00022842"/>
    </source>
</evidence>
<dbReference type="AlphaFoldDB" id="A0A097II79"/>
<keyword evidence="3 10" id="KW-0808">Transferase</keyword>
<comment type="catalytic activity">
    <reaction evidence="9 10 11">
        <text>2-[(2R,5Z)-2-carboxy-4-methylthiazol-5(2H)-ylidene]ethyl phosphate + 4-amino-2-methyl-5-(diphosphooxymethyl)pyrimidine + 2 H(+) = thiamine phosphate + CO2 + diphosphate</text>
        <dbReference type="Rhea" id="RHEA:47844"/>
        <dbReference type="ChEBI" id="CHEBI:15378"/>
        <dbReference type="ChEBI" id="CHEBI:16526"/>
        <dbReference type="ChEBI" id="CHEBI:33019"/>
        <dbReference type="ChEBI" id="CHEBI:37575"/>
        <dbReference type="ChEBI" id="CHEBI:57841"/>
        <dbReference type="ChEBI" id="CHEBI:62899"/>
        <dbReference type="EC" id="2.5.1.3"/>
    </reaction>
</comment>
<evidence type="ECO:0000256" key="12">
    <source>
        <dbReference type="RuleBase" id="RU004253"/>
    </source>
</evidence>
<keyword evidence="6 10" id="KW-0784">Thiamine biosynthesis</keyword>
<evidence type="ECO:0000256" key="10">
    <source>
        <dbReference type="HAMAP-Rule" id="MF_00097"/>
    </source>
</evidence>
<dbReference type="CDD" id="cd00564">
    <property type="entry name" value="TMP_TenI"/>
    <property type="match status" value="1"/>
</dbReference>
<dbReference type="GO" id="GO:0005737">
    <property type="term" value="C:cytoplasm"/>
    <property type="evidence" value="ECO:0007669"/>
    <property type="project" value="TreeGrafter"/>
</dbReference>
<protein>
    <recommendedName>
        <fullName evidence="10">Thiamine-phosphate synthase</fullName>
        <shortName evidence="10">TP synthase</shortName>
        <shortName evidence="10">TPS</shortName>
        <ecNumber evidence="10">2.5.1.3</ecNumber>
    </recommendedName>
    <alternativeName>
        <fullName evidence="10">Thiamine-phosphate pyrophosphorylase</fullName>
        <shortName evidence="10">TMP pyrophosphorylase</shortName>
        <shortName evidence="10">TMP-PPase</shortName>
    </alternativeName>
</protein>
<comment type="pathway">
    <text evidence="2 10 12">Cofactor biosynthesis; thiamine diphosphate biosynthesis; thiamine phosphate from 4-amino-2-methyl-5-diphosphomethylpyrimidine and 4-methyl-5-(2-phosphoethyl)-thiazole: step 1/1.</text>
</comment>
<gene>
    <name evidence="10" type="primary">thiE</name>
    <name evidence="14" type="ORF">CDOO_11525</name>
</gene>
<dbReference type="OrthoDB" id="3243336at2"/>
<reference evidence="14 15" key="1">
    <citation type="submission" date="2013-09" db="EMBL/GenBank/DDBJ databases">
        <title>Complete genome sequence of Corynebacterium doosanense CAU 212(T) (=DSM 45436(T)), isolated from activated sludge.</title>
        <authorList>
            <person name="Schaffert L."/>
            <person name="Albersmeier A."/>
            <person name="Kalinowski J."/>
            <person name="Ruckert C."/>
        </authorList>
    </citation>
    <scope>NUCLEOTIDE SEQUENCE [LARGE SCALE GENOMIC DNA]</scope>
    <source>
        <strain evidence="14 15">CAU 212</strain>
    </source>
</reference>
<dbReference type="STRING" id="558173.CDOO_11525"/>
<dbReference type="InterPro" id="IPR036206">
    <property type="entry name" value="ThiamineP_synth_sf"/>
</dbReference>
<keyword evidence="5 10" id="KW-0460">Magnesium</keyword>
<feature type="binding site" evidence="10">
    <location>
        <position position="139"/>
    </location>
    <ligand>
        <name>4-amino-2-methyl-5-(diphosphooxymethyl)pyrimidine</name>
        <dbReference type="ChEBI" id="CHEBI:57841"/>
    </ligand>
</feature>
<evidence type="ECO:0000256" key="3">
    <source>
        <dbReference type="ARBA" id="ARBA00022679"/>
    </source>
</evidence>
<feature type="binding site" evidence="10">
    <location>
        <position position="170"/>
    </location>
    <ligand>
        <name>2-[(2R,5Z)-2-carboxy-4-methylthiazol-5(2H)-ylidene]ethyl phosphate</name>
        <dbReference type="ChEBI" id="CHEBI:62899"/>
    </ligand>
</feature>
<dbReference type="PANTHER" id="PTHR20857:SF23">
    <property type="entry name" value="THIAMINE BIOSYNTHETIC BIFUNCTIONAL ENZYME"/>
    <property type="match status" value="1"/>
</dbReference>
<dbReference type="SUPFAM" id="SSF51391">
    <property type="entry name" value="Thiamin phosphate synthase"/>
    <property type="match status" value="1"/>
</dbReference>
<dbReference type="Proteomes" id="UP000029914">
    <property type="component" value="Chromosome"/>
</dbReference>
<evidence type="ECO:0000256" key="1">
    <source>
        <dbReference type="ARBA" id="ARBA00003814"/>
    </source>
</evidence>
<evidence type="ECO:0000256" key="9">
    <source>
        <dbReference type="ARBA" id="ARBA00047883"/>
    </source>
</evidence>
<dbReference type="InterPro" id="IPR013785">
    <property type="entry name" value="Aldolase_TIM"/>
</dbReference>
<dbReference type="NCBIfam" id="TIGR00693">
    <property type="entry name" value="thiE"/>
    <property type="match status" value="1"/>
</dbReference>
<feature type="binding site" evidence="10">
    <location>
        <position position="70"/>
    </location>
    <ligand>
        <name>4-amino-2-methyl-5-(diphosphooxymethyl)pyrimidine</name>
        <dbReference type="ChEBI" id="CHEBI:57841"/>
    </ligand>
</feature>
<evidence type="ECO:0000256" key="6">
    <source>
        <dbReference type="ARBA" id="ARBA00022977"/>
    </source>
</evidence>
<dbReference type="HOGENOM" id="CLU_018272_3_2_11"/>
<feature type="binding site" evidence="10">
    <location>
        <begin position="190"/>
        <end position="191"/>
    </location>
    <ligand>
        <name>2-[(2R,5Z)-2-carboxy-4-methylthiazol-5(2H)-ylidene]ethyl phosphate</name>
        <dbReference type="ChEBI" id="CHEBI:62899"/>
    </ligand>
</feature>
<comment type="cofactor">
    <cofactor evidence="10">
        <name>Mg(2+)</name>
        <dbReference type="ChEBI" id="CHEBI:18420"/>
    </cofactor>
    <text evidence="10">Binds 1 Mg(2+) ion per subunit.</text>
</comment>
<evidence type="ECO:0000256" key="2">
    <source>
        <dbReference type="ARBA" id="ARBA00005165"/>
    </source>
</evidence>
<comment type="catalytic activity">
    <reaction evidence="7 10 11">
        <text>4-methyl-5-(2-phosphooxyethyl)-thiazole + 4-amino-2-methyl-5-(diphosphooxymethyl)pyrimidine + H(+) = thiamine phosphate + diphosphate</text>
        <dbReference type="Rhea" id="RHEA:22328"/>
        <dbReference type="ChEBI" id="CHEBI:15378"/>
        <dbReference type="ChEBI" id="CHEBI:33019"/>
        <dbReference type="ChEBI" id="CHEBI:37575"/>
        <dbReference type="ChEBI" id="CHEBI:57841"/>
        <dbReference type="ChEBI" id="CHEBI:58296"/>
        <dbReference type="EC" id="2.5.1.3"/>
    </reaction>
</comment>
<sequence length="209" mass="21317">MSIDYSLYLVTDSAQAGGVDRVPAVVAEAINGGVTVVQVRDKLIDDKTFTRLLLAVGEIARPAGVPVFVNDRVHLAARHGFHVHIGQADGSVAQAREALGPDLLIGLSAGTEAEVDAAVMSETRPDLLGIGPVFPTSTKLDAGPALGIEGLDRLATRAAEHGIPAVGIGGITAETINDVRSTSAVGACVVSAIMAAADPKAAARELKEA</sequence>
<dbReference type="GO" id="GO:0009229">
    <property type="term" value="P:thiamine diphosphate biosynthetic process"/>
    <property type="evidence" value="ECO:0007669"/>
    <property type="project" value="UniProtKB-UniRule"/>
</dbReference>
<dbReference type="Gene3D" id="3.20.20.70">
    <property type="entry name" value="Aldolase class I"/>
    <property type="match status" value="1"/>
</dbReference>
<feature type="binding site" evidence="10">
    <location>
        <position position="71"/>
    </location>
    <ligand>
        <name>Mg(2+)</name>
        <dbReference type="ChEBI" id="CHEBI:18420"/>
    </ligand>
</feature>
<comment type="similarity">
    <text evidence="10 11">Belongs to the thiamine-phosphate synthase family.</text>
</comment>
<evidence type="ECO:0000256" key="11">
    <source>
        <dbReference type="RuleBase" id="RU003826"/>
    </source>
</evidence>
<keyword evidence="4 10" id="KW-0479">Metal-binding</keyword>
<dbReference type="GO" id="GO:0000287">
    <property type="term" value="F:magnesium ion binding"/>
    <property type="evidence" value="ECO:0007669"/>
    <property type="project" value="UniProtKB-UniRule"/>
</dbReference>